<proteinExistence type="predicted"/>
<dbReference type="PANTHER" id="PTHR11232:SF77">
    <property type="entry name" value="GULP PTB DOMAIN CONTAINING ENGULFMENT ADAPTOR 1"/>
    <property type="match status" value="1"/>
</dbReference>
<dbReference type="SMART" id="SM00462">
    <property type="entry name" value="PTB"/>
    <property type="match status" value="1"/>
</dbReference>
<dbReference type="SUPFAM" id="SSF50729">
    <property type="entry name" value="PH domain-like"/>
    <property type="match status" value="2"/>
</dbReference>
<dbReference type="PROSITE" id="PS01179">
    <property type="entry name" value="PID"/>
    <property type="match status" value="2"/>
</dbReference>
<keyword evidence="3" id="KW-1185">Reference proteome</keyword>
<protein>
    <recommendedName>
        <fullName evidence="1">PID domain-containing protein</fullName>
    </recommendedName>
</protein>
<evidence type="ECO:0000259" key="1">
    <source>
        <dbReference type="PROSITE" id="PS01179"/>
    </source>
</evidence>
<feature type="domain" description="PID" evidence="1">
    <location>
        <begin position="205"/>
        <end position="261"/>
    </location>
</feature>
<organism evidence="2 3">
    <name type="scientific">Porites evermanni</name>
    <dbReference type="NCBI Taxonomy" id="104178"/>
    <lineage>
        <taxon>Eukaryota</taxon>
        <taxon>Metazoa</taxon>
        <taxon>Cnidaria</taxon>
        <taxon>Anthozoa</taxon>
        <taxon>Hexacorallia</taxon>
        <taxon>Scleractinia</taxon>
        <taxon>Fungiina</taxon>
        <taxon>Poritidae</taxon>
        <taxon>Porites</taxon>
    </lineage>
</organism>
<dbReference type="Proteomes" id="UP001159427">
    <property type="component" value="Unassembled WGS sequence"/>
</dbReference>
<dbReference type="InterPro" id="IPR051133">
    <property type="entry name" value="Adapter_Engulfment-Domain"/>
</dbReference>
<dbReference type="Pfam" id="PF00640">
    <property type="entry name" value="PID"/>
    <property type="match status" value="2"/>
</dbReference>
<dbReference type="PANTHER" id="PTHR11232">
    <property type="entry name" value="PHOSPHOTYROSINE INTERACTION DOMAIN-CONTAINING FAMILY MEMBER"/>
    <property type="match status" value="1"/>
</dbReference>
<dbReference type="CDD" id="cd00934">
    <property type="entry name" value="PTB"/>
    <property type="match status" value="1"/>
</dbReference>
<reference evidence="2 3" key="1">
    <citation type="submission" date="2022-05" db="EMBL/GenBank/DDBJ databases">
        <authorList>
            <consortium name="Genoscope - CEA"/>
            <person name="William W."/>
        </authorList>
    </citation>
    <scope>NUCLEOTIDE SEQUENCE [LARGE SCALE GENOMIC DNA]</scope>
</reference>
<evidence type="ECO:0000313" key="3">
    <source>
        <dbReference type="Proteomes" id="UP001159427"/>
    </source>
</evidence>
<dbReference type="Gene3D" id="2.30.29.30">
    <property type="entry name" value="Pleckstrin-homology domain (PH domain)/Phosphotyrosine-binding domain (PTB)"/>
    <property type="match status" value="3"/>
</dbReference>
<dbReference type="InterPro" id="IPR006020">
    <property type="entry name" value="PTB/PI_dom"/>
</dbReference>
<gene>
    <name evidence="2" type="ORF">PEVE_00036163</name>
</gene>
<dbReference type="InterPro" id="IPR011993">
    <property type="entry name" value="PH-like_dom_sf"/>
</dbReference>
<feature type="domain" description="PID" evidence="1">
    <location>
        <begin position="144"/>
        <end position="200"/>
    </location>
</feature>
<feature type="non-terminal residue" evidence="2">
    <location>
        <position position="261"/>
    </location>
</feature>
<dbReference type="EMBL" id="CALNXI010000571">
    <property type="protein sequence ID" value="CAH3029434.1"/>
    <property type="molecule type" value="Genomic_DNA"/>
</dbReference>
<accession>A0ABN8ML96</accession>
<sequence>MEFPVGKGKCLERATEIEMSVWSMEKSANCYLGSHAVKTITGLESTIDACRKMRLSTAKLQKIPSVILSVSVKGIKFIDARSKCYANYPADNPSETDNPSFNVDLKRPIMVVMTVTTGTMNADDNHDIDHDDDCFSYDIMVSYHDMKNISYITQDPEDRRVLAYIAKDAKTEKHYCHVFRVDSFALSDEVTMSIGQAFEIMVSYHDMKNISYITQDPEDRRVLAYIAKDAKTEKHYCHVFRVDSFALSDEVTMSIGQAFEV</sequence>
<evidence type="ECO:0000313" key="2">
    <source>
        <dbReference type="EMBL" id="CAH3029434.1"/>
    </source>
</evidence>
<comment type="caution">
    <text evidence="2">The sequence shown here is derived from an EMBL/GenBank/DDBJ whole genome shotgun (WGS) entry which is preliminary data.</text>
</comment>
<name>A0ABN8ML96_9CNID</name>